<dbReference type="SMART" id="SM00528">
    <property type="entry name" value="HNS"/>
    <property type="match status" value="1"/>
</dbReference>
<dbReference type="GO" id="GO:0003681">
    <property type="term" value="F:bent DNA binding"/>
    <property type="evidence" value="ECO:0007669"/>
    <property type="project" value="TreeGrafter"/>
</dbReference>
<dbReference type="AlphaFoldDB" id="A0A094L4E5"/>
<dbReference type="GO" id="GO:0005829">
    <property type="term" value="C:cytosol"/>
    <property type="evidence" value="ECO:0007669"/>
    <property type="project" value="TreeGrafter"/>
</dbReference>
<dbReference type="Proteomes" id="UP000053718">
    <property type="component" value="Unassembled WGS sequence"/>
</dbReference>
<evidence type="ECO:0000313" key="9">
    <source>
        <dbReference type="Proteomes" id="UP000053718"/>
    </source>
</evidence>
<dbReference type="SUPFAM" id="SSF81273">
    <property type="entry name" value="H-NS histone-like proteins"/>
    <property type="match status" value="2"/>
</dbReference>
<dbReference type="GO" id="GO:0009295">
    <property type="term" value="C:nucleoid"/>
    <property type="evidence" value="ECO:0007669"/>
    <property type="project" value="UniProtKB-SubCell"/>
</dbReference>
<dbReference type="InterPro" id="IPR027444">
    <property type="entry name" value="H-NS_C_dom"/>
</dbReference>
<comment type="caution">
    <text evidence="8">The sequence shown here is derived from an EMBL/GenBank/DDBJ whole genome shotgun (WGS) entry which is preliminary data.</text>
</comment>
<reference evidence="8 9" key="1">
    <citation type="submission" date="2014-06" db="EMBL/GenBank/DDBJ databases">
        <title>Draft genome sequence of Idiomarina sp. MCCC 1A10513.</title>
        <authorList>
            <person name="Du J."/>
            <person name="Lai Q."/>
            <person name="Shao Z."/>
        </authorList>
    </citation>
    <scope>NUCLEOTIDE SEQUENCE [LARGE SCALE GENOMIC DNA]</scope>
    <source>
        <strain evidence="8 9">MCCC 1A10513</strain>
    </source>
</reference>
<gene>
    <name evidence="8" type="ORF">IDAT_00155</name>
</gene>
<dbReference type="STRING" id="1517416.IDAT_00155"/>
<proteinExistence type="inferred from homology"/>
<dbReference type="GO" id="GO:0032993">
    <property type="term" value="C:protein-DNA complex"/>
    <property type="evidence" value="ECO:0007669"/>
    <property type="project" value="TreeGrafter"/>
</dbReference>
<dbReference type="InterPro" id="IPR054180">
    <property type="entry name" value="H-NS-like_N"/>
</dbReference>
<sequence length="134" mass="15193">MSDFLDILTHGRRLKAAVKELSVSELEEVQKKLEKVISDRREEEAELQKLEAEKQRKIAELKKAMADAGIGVDELVEGTPVTVKPKRKRAPKPAKYAIIDKNGERITWTGQGRMPNALKDALERGDKIEKYLIK</sequence>
<protein>
    <recommendedName>
        <fullName evidence="5">DNA-binding protein</fullName>
    </recommendedName>
</protein>
<name>A0A094L4E5_9GAMM</name>
<dbReference type="EMBL" id="JPIN01000001">
    <property type="protein sequence ID" value="KFZ29558.1"/>
    <property type="molecule type" value="Genomic_DNA"/>
</dbReference>
<keyword evidence="6" id="KW-0175">Coiled coil</keyword>
<dbReference type="Gene3D" id="4.10.430.10">
    <property type="entry name" value="Histone-like protein H-NS, C-terminal domain"/>
    <property type="match status" value="1"/>
</dbReference>
<comment type="similarity">
    <text evidence="2 5">Belongs to the histone-like protein H-NS family.</text>
</comment>
<dbReference type="PANTHER" id="PTHR38097">
    <property type="match status" value="1"/>
</dbReference>
<comment type="subcellular location">
    <subcellularLocation>
        <location evidence="1">Cytoplasm</location>
        <location evidence="1">Nucleoid</location>
    </subcellularLocation>
</comment>
<dbReference type="Pfam" id="PF22470">
    <property type="entry name" value="Histone_HNS_N"/>
    <property type="match status" value="1"/>
</dbReference>
<dbReference type="InterPro" id="IPR001801">
    <property type="entry name" value="Histone_HNS"/>
</dbReference>
<keyword evidence="9" id="KW-1185">Reference proteome</keyword>
<feature type="domain" description="DNA-binding protein H-NS-like C-terminal" evidence="7">
    <location>
        <begin position="86"/>
        <end position="133"/>
    </location>
</feature>
<evidence type="ECO:0000259" key="7">
    <source>
        <dbReference type="SMART" id="SM00528"/>
    </source>
</evidence>
<dbReference type="GO" id="GO:0000976">
    <property type="term" value="F:transcription cis-regulatory region binding"/>
    <property type="evidence" value="ECO:0007669"/>
    <property type="project" value="TreeGrafter"/>
</dbReference>
<dbReference type="RefSeq" id="WP_034728985.1">
    <property type="nucleotide sequence ID" value="NZ_JPIN01000001.1"/>
</dbReference>
<dbReference type="InterPro" id="IPR027454">
    <property type="entry name" value="Histone_HNS_N"/>
</dbReference>
<accession>A0A094L4E5</accession>
<dbReference type="GO" id="GO:0030527">
    <property type="term" value="F:structural constituent of chromatin"/>
    <property type="evidence" value="ECO:0007669"/>
    <property type="project" value="InterPro"/>
</dbReference>
<dbReference type="GO" id="GO:0003680">
    <property type="term" value="F:minor groove of adenine-thymine-rich DNA binding"/>
    <property type="evidence" value="ECO:0007669"/>
    <property type="project" value="TreeGrafter"/>
</dbReference>
<evidence type="ECO:0000256" key="4">
    <source>
        <dbReference type="ARBA" id="ARBA00023125"/>
    </source>
</evidence>
<evidence type="ECO:0000313" key="8">
    <source>
        <dbReference type="EMBL" id="KFZ29558.1"/>
    </source>
</evidence>
<evidence type="ECO:0000256" key="3">
    <source>
        <dbReference type="ARBA" id="ARBA00022490"/>
    </source>
</evidence>
<organism evidence="8 9">
    <name type="scientific">Pseudidiomarina atlantica</name>
    <dbReference type="NCBI Taxonomy" id="1517416"/>
    <lineage>
        <taxon>Bacteria</taxon>
        <taxon>Pseudomonadati</taxon>
        <taxon>Pseudomonadota</taxon>
        <taxon>Gammaproteobacteria</taxon>
        <taxon>Alteromonadales</taxon>
        <taxon>Idiomarinaceae</taxon>
        <taxon>Pseudidiomarina</taxon>
    </lineage>
</organism>
<evidence type="ECO:0000256" key="5">
    <source>
        <dbReference type="PIRNR" id="PIRNR002096"/>
    </source>
</evidence>
<dbReference type="eggNOG" id="COG2916">
    <property type="taxonomic scope" value="Bacteria"/>
</dbReference>
<dbReference type="GO" id="GO:0046983">
    <property type="term" value="F:protein dimerization activity"/>
    <property type="evidence" value="ECO:0007669"/>
    <property type="project" value="InterPro"/>
</dbReference>
<feature type="coiled-coil region" evidence="6">
    <location>
        <begin position="23"/>
        <end position="67"/>
    </location>
</feature>
<dbReference type="Pfam" id="PF00816">
    <property type="entry name" value="Histone_HNS"/>
    <property type="match status" value="1"/>
</dbReference>
<dbReference type="Gene3D" id="1.10.287.1050">
    <property type="entry name" value="H-NS histone-like proteins"/>
    <property type="match status" value="1"/>
</dbReference>
<evidence type="ECO:0000256" key="1">
    <source>
        <dbReference type="ARBA" id="ARBA00004453"/>
    </source>
</evidence>
<dbReference type="PANTHER" id="PTHR38097:SF2">
    <property type="entry name" value="DNA-BINDING PROTEIN STPA"/>
    <property type="match status" value="1"/>
</dbReference>
<keyword evidence="3" id="KW-0963">Cytoplasm</keyword>
<evidence type="ECO:0000256" key="2">
    <source>
        <dbReference type="ARBA" id="ARBA00010610"/>
    </source>
</evidence>
<keyword evidence="4 5" id="KW-0238">DNA-binding</keyword>
<evidence type="ECO:0000256" key="6">
    <source>
        <dbReference type="SAM" id="Coils"/>
    </source>
</evidence>
<dbReference type="InterPro" id="IPR037150">
    <property type="entry name" value="H-NS_C_dom_sf"/>
</dbReference>
<dbReference type="GO" id="GO:0001217">
    <property type="term" value="F:DNA-binding transcription repressor activity"/>
    <property type="evidence" value="ECO:0007669"/>
    <property type="project" value="TreeGrafter"/>
</dbReference>
<dbReference type="PIRSF" id="PIRSF002096">
    <property type="entry name" value="HnS"/>
    <property type="match status" value="1"/>
</dbReference>
<dbReference type="OrthoDB" id="6088948at2"/>